<keyword evidence="5" id="KW-0489">Methyltransferase</keyword>
<dbReference type="PROSITE" id="PS50889">
    <property type="entry name" value="S4"/>
    <property type="match status" value="1"/>
</dbReference>
<protein>
    <submittedName>
        <fullName evidence="5">TlyA family RNA methyltransferase</fullName>
    </submittedName>
</protein>
<dbReference type="InterPro" id="IPR004538">
    <property type="entry name" value="Hemolysin_A/TlyA"/>
</dbReference>
<dbReference type="GO" id="GO:0008168">
    <property type="term" value="F:methyltransferase activity"/>
    <property type="evidence" value="ECO:0007669"/>
    <property type="project" value="UniProtKB-KW"/>
</dbReference>
<dbReference type="PANTHER" id="PTHR32319:SF0">
    <property type="entry name" value="BACTERIAL HEMOLYSIN-LIKE PROTEIN"/>
    <property type="match status" value="1"/>
</dbReference>
<dbReference type="SUPFAM" id="SSF55174">
    <property type="entry name" value="Alpha-L RNA-binding motif"/>
    <property type="match status" value="1"/>
</dbReference>
<dbReference type="SMART" id="SM00363">
    <property type="entry name" value="S4"/>
    <property type="match status" value="1"/>
</dbReference>
<dbReference type="InterPro" id="IPR029063">
    <property type="entry name" value="SAM-dependent_MTases_sf"/>
</dbReference>
<dbReference type="EMBL" id="CP089982">
    <property type="protein sequence ID" value="WXA94023.1"/>
    <property type="molecule type" value="Genomic_DNA"/>
</dbReference>
<dbReference type="Proteomes" id="UP001379533">
    <property type="component" value="Chromosome"/>
</dbReference>
<dbReference type="Gene3D" id="3.10.290.10">
    <property type="entry name" value="RNA-binding S4 domain"/>
    <property type="match status" value="1"/>
</dbReference>
<keyword evidence="5" id="KW-0808">Transferase</keyword>
<evidence type="ECO:0000256" key="3">
    <source>
        <dbReference type="PROSITE-ProRule" id="PRU00182"/>
    </source>
</evidence>
<comment type="similarity">
    <text evidence="2">Belongs to the TlyA family.</text>
</comment>
<dbReference type="InterPro" id="IPR047048">
    <property type="entry name" value="TlyA"/>
</dbReference>
<feature type="domain" description="RNA-binding S4" evidence="4">
    <location>
        <begin position="7"/>
        <end position="72"/>
    </location>
</feature>
<dbReference type="Gene3D" id="3.40.50.150">
    <property type="entry name" value="Vaccinia Virus protein VP39"/>
    <property type="match status" value="1"/>
</dbReference>
<proteinExistence type="inferred from homology"/>
<keyword evidence="6" id="KW-1185">Reference proteome</keyword>
<dbReference type="SUPFAM" id="SSF53335">
    <property type="entry name" value="S-adenosyl-L-methionine-dependent methyltransferases"/>
    <property type="match status" value="1"/>
</dbReference>
<evidence type="ECO:0000313" key="5">
    <source>
        <dbReference type="EMBL" id="WXA94023.1"/>
    </source>
</evidence>
<dbReference type="InterPro" id="IPR036986">
    <property type="entry name" value="S4_RNA-bd_sf"/>
</dbReference>
<accession>A0ABZ2K5P8</accession>
<dbReference type="RefSeq" id="WP_394844627.1">
    <property type="nucleotide sequence ID" value="NZ_CP089982.1"/>
</dbReference>
<dbReference type="NCBIfam" id="TIGR00478">
    <property type="entry name" value="tly"/>
    <property type="match status" value="1"/>
</dbReference>
<name>A0ABZ2K5P8_9BACT</name>
<evidence type="ECO:0000313" key="6">
    <source>
        <dbReference type="Proteomes" id="UP001379533"/>
    </source>
</evidence>
<sequence length="249" mass="26100">MASKSRVRIDQLLVSQGLAPSRARAQAMVLAGVVYVGDERVDKAGTTVAADAAVTVRGADHPYVSRGGVKLEGALDAFGVNPTDWRCLDLGASTGGFTDCLLQRGAKTVIAVDVGYGQLAHKLRVDPRVVVMERTNARTLTAESVGGEVDLTVVDASFIGIDRLTEAIARVTRPGGELVALVKPQFEVGREEATRTKGVVKDEAVREQAIAGAAAAIEAAGFTILAQCDSVLPGPKGNREAFVHARRSP</sequence>
<keyword evidence="1 3" id="KW-0694">RNA-binding</keyword>
<dbReference type="CDD" id="cd00165">
    <property type="entry name" value="S4"/>
    <property type="match status" value="1"/>
</dbReference>
<reference evidence="5 6" key="1">
    <citation type="submission" date="2021-12" db="EMBL/GenBank/DDBJ databases">
        <title>Discovery of the Pendulisporaceae a myxobacterial family with distinct sporulation behavior and unique specialized metabolism.</title>
        <authorList>
            <person name="Garcia R."/>
            <person name="Popoff A."/>
            <person name="Bader C.D."/>
            <person name="Loehr J."/>
            <person name="Walesch S."/>
            <person name="Walt C."/>
            <person name="Boldt J."/>
            <person name="Bunk B."/>
            <person name="Haeckl F.J.F.P.J."/>
            <person name="Gunesch A.P."/>
            <person name="Birkelbach J."/>
            <person name="Nuebel U."/>
            <person name="Pietschmann T."/>
            <person name="Bach T."/>
            <person name="Mueller R."/>
        </authorList>
    </citation>
    <scope>NUCLEOTIDE SEQUENCE [LARGE SCALE GENOMIC DNA]</scope>
    <source>
        <strain evidence="5 6">MSr12523</strain>
    </source>
</reference>
<evidence type="ECO:0000259" key="4">
    <source>
        <dbReference type="SMART" id="SM00363"/>
    </source>
</evidence>
<dbReference type="Pfam" id="PF01728">
    <property type="entry name" value="FtsJ"/>
    <property type="match status" value="1"/>
</dbReference>
<dbReference type="PANTHER" id="PTHR32319">
    <property type="entry name" value="BACTERIAL HEMOLYSIN-LIKE PROTEIN"/>
    <property type="match status" value="1"/>
</dbReference>
<dbReference type="GO" id="GO:0032259">
    <property type="term" value="P:methylation"/>
    <property type="evidence" value="ECO:0007669"/>
    <property type="project" value="UniProtKB-KW"/>
</dbReference>
<gene>
    <name evidence="5" type="ORF">LZC95_47180</name>
</gene>
<dbReference type="InterPro" id="IPR002877">
    <property type="entry name" value="RNA_MeTrfase_FtsJ_dom"/>
</dbReference>
<evidence type="ECO:0000256" key="1">
    <source>
        <dbReference type="ARBA" id="ARBA00022884"/>
    </source>
</evidence>
<dbReference type="InterPro" id="IPR002942">
    <property type="entry name" value="S4_RNA-bd"/>
</dbReference>
<dbReference type="Pfam" id="PF01479">
    <property type="entry name" value="S4"/>
    <property type="match status" value="1"/>
</dbReference>
<evidence type="ECO:0000256" key="2">
    <source>
        <dbReference type="ARBA" id="ARBA00029460"/>
    </source>
</evidence>
<dbReference type="CDD" id="cd02440">
    <property type="entry name" value="AdoMet_MTases"/>
    <property type="match status" value="1"/>
</dbReference>
<dbReference type="PIRSF" id="PIRSF005578">
    <property type="entry name" value="TlyA"/>
    <property type="match status" value="1"/>
</dbReference>
<organism evidence="5 6">
    <name type="scientific">Pendulispora brunnea</name>
    <dbReference type="NCBI Taxonomy" id="2905690"/>
    <lineage>
        <taxon>Bacteria</taxon>
        <taxon>Pseudomonadati</taxon>
        <taxon>Myxococcota</taxon>
        <taxon>Myxococcia</taxon>
        <taxon>Myxococcales</taxon>
        <taxon>Sorangiineae</taxon>
        <taxon>Pendulisporaceae</taxon>
        <taxon>Pendulispora</taxon>
    </lineage>
</organism>